<evidence type="ECO:0008006" key="4">
    <source>
        <dbReference type="Google" id="ProtNLM"/>
    </source>
</evidence>
<dbReference type="PIRSF" id="PIRSF033239">
    <property type="entry name" value="ExoD"/>
    <property type="match status" value="1"/>
</dbReference>
<dbReference type="Pfam" id="PF06055">
    <property type="entry name" value="ExoD"/>
    <property type="match status" value="1"/>
</dbReference>
<evidence type="ECO:0000313" key="2">
    <source>
        <dbReference type="EMBL" id="PRY94906.1"/>
    </source>
</evidence>
<proteinExistence type="predicted"/>
<organism evidence="2 3">
    <name type="scientific">Hasllibacter halocynthiae</name>
    <dbReference type="NCBI Taxonomy" id="595589"/>
    <lineage>
        <taxon>Bacteria</taxon>
        <taxon>Pseudomonadati</taxon>
        <taxon>Pseudomonadota</taxon>
        <taxon>Alphaproteobacteria</taxon>
        <taxon>Rhodobacterales</taxon>
        <taxon>Roseobacteraceae</taxon>
        <taxon>Hasllibacter</taxon>
    </lineage>
</organism>
<name>A0A2T0X7K1_9RHOB</name>
<gene>
    <name evidence="2" type="ORF">BCF33_0509</name>
</gene>
<keyword evidence="1" id="KW-0812">Transmembrane</keyword>
<evidence type="ECO:0000313" key="3">
    <source>
        <dbReference type="Proteomes" id="UP000238801"/>
    </source>
</evidence>
<dbReference type="OrthoDB" id="7949130at2"/>
<dbReference type="EMBL" id="PVTT01000001">
    <property type="protein sequence ID" value="PRY94906.1"/>
    <property type="molecule type" value="Genomic_DNA"/>
</dbReference>
<dbReference type="PANTHER" id="PTHR41795">
    <property type="entry name" value="EXOPOLYSACCHARIDE SYNTHESIS PROTEIN"/>
    <property type="match status" value="1"/>
</dbReference>
<keyword evidence="1" id="KW-0472">Membrane</keyword>
<keyword evidence="3" id="KW-1185">Reference proteome</keyword>
<accession>A0A2T0X7K1</accession>
<protein>
    <recommendedName>
        <fullName evidence="4">Exopolysaccharide synthesis protein ExoD</fullName>
    </recommendedName>
</protein>
<dbReference type="Proteomes" id="UP000238801">
    <property type="component" value="Unassembled WGS sequence"/>
</dbReference>
<sequence>MSSVNEILDDLRDAAHDGKVTVGEMAEAMGHRGTAPFLIVPPLIEISPIGGIPGVPTFLALVIAVFAGQIAFGREEPHVPGKLARRGVEGRRLQGATDKLRPLADRLDGWFRGRLSPLTGKPARQAAAAVVLALCLTVPPLELVPFASTIPMGAILVFGLAFLFRDGLLMLGAFAASAVAAWGLATVVPWSLLAEKVSGWVG</sequence>
<keyword evidence="1" id="KW-1133">Transmembrane helix</keyword>
<feature type="transmembrane region" description="Helical" evidence="1">
    <location>
        <begin position="171"/>
        <end position="192"/>
    </location>
</feature>
<reference evidence="2 3" key="1">
    <citation type="submission" date="2018-03" db="EMBL/GenBank/DDBJ databases">
        <title>Genomic Encyclopedia of Archaeal and Bacterial Type Strains, Phase II (KMG-II): from individual species to whole genera.</title>
        <authorList>
            <person name="Goeker M."/>
        </authorList>
    </citation>
    <scope>NUCLEOTIDE SEQUENCE [LARGE SCALE GENOMIC DNA]</scope>
    <source>
        <strain evidence="2 3">DSM 29318</strain>
    </source>
</reference>
<dbReference type="PANTHER" id="PTHR41795:SF1">
    <property type="entry name" value="EXOPOLYSACCHARIDE SYNTHESIS PROTEIN"/>
    <property type="match status" value="1"/>
</dbReference>
<dbReference type="RefSeq" id="WP_106159354.1">
    <property type="nucleotide sequence ID" value="NZ_PVTT01000001.1"/>
</dbReference>
<dbReference type="AlphaFoldDB" id="A0A2T0X7K1"/>
<evidence type="ECO:0000256" key="1">
    <source>
        <dbReference type="SAM" id="Phobius"/>
    </source>
</evidence>
<feature type="transmembrane region" description="Helical" evidence="1">
    <location>
        <begin position="146"/>
        <end position="164"/>
    </location>
</feature>
<comment type="caution">
    <text evidence="2">The sequence shown here is derived from an EMBL/GenBank/DDBJ whole genome shotgun (WGS) entry which is preliminary data.</text>
</comment>
<dbReference type="InterPro" id="IPR010331">
    <property type="entry name" value="ExoD"/>
</dbReference>